<organism evidence="2 3">
    <name type="scientific">Paenibacillus oryzisoli</name>
    <dbReference type="NCBI Taxonomy" id="1850517"/>
    <lineage>
        <taxon>Bacteria</taxon>
        <taxon>Bacillati</taxon>
        <taxon>Bacillota</taxon>
        <taxon>Bacilli</taxon>
        <taxon>Bacillales</taxon>
        <taxon>Paenibacillaceae</taxon>
        <taxon>Paenibacillus</taxon>
    </lineage>
</organism>
<dbReference type="OrthoDB" id="2561798at2"/>
<reference evidence="2 3" key="1">
    <citation type="submission" date="2016-05" db="EMBL/GenBank/DDBJ databases">
        <title>Paenibacillus sp. 1ZS3-15 nov., isolated from the rhizosphere soil.</title>
        <authorList>
            <person name="Zhang X.X."/>
            <person name="Zhang J."/>
        </authorList>
    </citation>
    <scope>NUCLEOTIDE SEQUENCE [LARGE SCALE GENOMIC DNA]</scope>
    <source>
        <strain evidence="2 3">1ZS3-15</strain>
    </source>
</reference>
<name>A0A198A9M8_9BACL</name>
<dbReference type="InterPro" id="IPR050312">
    <property type="entry name" value="IolE/XylAMocC-like"/>
</dbReference>
<dbReference type="Gene3D" id="3.20.20.150">
    <property type="entry name" value="Divalent-metal-dependent TIM barrel enzymes"/>
    <property type="match status" value="1"/>
</dbReference>
<dbReference type="InterPro" id="IPR036237">
    <property type="entry name" value="Xyl_isomerase-like_sf"/>
</dbReference>
<dbReference type="InterPro" id="IPR013022">
    <property type="entry name" value="Xyl_isomerase-like_TIM-brl"/>
</dbReference>
<dbReference type="SUPFAM" id="SSF51658">
    <property type="entry name" value="Xylose isomerase-like"/>
    <property type="match status" value="1"/>
</dbReference>
<keyword evidence="3" id="KW-1185">Reference proteome</keyword>
<dbReference type="Pfam" id="PF01261">
    <property type="entry name" value="AP_endonuc_2"/>
    <property type="match status" value="1"/>
</dbReference>
<evidence type="ECO:0000313" key="3">
    <source>
        <dbReference type="Proteomes" id="UP000078454"/>
    </source>
</evidence>
<sequence length="266" mass="30136">MTQSPVQFSVFTKPWRTTPVQELVKFVKESGFDGIEFPLREGFQLEPADAEKGLHKLAAFMADHGLRIFSVASQTDERIFSACAEAGIPRIRIMPAVSLEEGYLQSVAKLRKHLEEVSHLCEQYGVKVSVQQHYGDFIPDSSGLMDLLQGLNPNHIGAVWDCSHDALAGQQPEFGLDIVWSHLHMVNLKNVFYTRSNGPEAEQAQWERHFTSGRQGMASWERVAAYLTKRKYEGVICLTAEYTAESEVDRLIRDDIRYARTLFQSN</sequence>
<evidence type="ECO:0000259" key="1">
    <source>
        <dbReference type="Pfam" id="PF01261"/>
    </source>
</evidence>
<evidence type="ECO:0000313" key="2">
    <source>
        <dbReference type="EMBL" id="OAS17872.1"/>
    </source>
</evidence>
<dbReference type="STRING" id="1850517.A8708_28035"/>
<dbReference type="AlphaFoldDB" id="A0A198A9M8"/>
<gene>
    <name evidence="2" type="ORF">A8708_28035</name>
</gene>
<protein>
    <recommendedName>
        <fullName evidence="1">Xylose isomerase-like TIM barrel domain-containing protein</fullName>
    </recommendedName>
</protein>
<dbReference type="RefSeq" id="WP_068664878.1">
    <property type="nucleotide sequence ID" value="NZ_LYPB01000069.1"/>
</dbReference>
<dbReference type="PANTHER" id="PTHR12110:SF53">
    <property type="entry name" value="BLR5974 PROTEIN"/>
    <property type="match status" value="1"/>
</dbReference>
<accession>A0A198A9M8</accession>
<feature type="domain" description="Xylose isomerase-like TIM barrel" evidence="1">
    <location>
        <begin position="25"/>
        <end position="261"/>
    </location>
</feature>
<proteinExistence type="predicted"/>
<comment type="caution">
    <text evidence="2">The sequence shown here is derived from an EMBL/GenBank/DDBJ whole genome shotgun (WGS) entry which is preliminary data.</text>
</comment>
<dbReference type="Proteomes" id="UP000078454">
    <property type="component" value="Unassembled WGS sequence"/>
</dbReference>
<dbReference type="PANTHER" id="PTHR12110">
    <property type="entry name" value="HYDROXYPYRUVATE ISOMERASE"/>
    <property type="match status" value="1"/>
</dbReference>
<dbReference type="EMBL" id="LYPB01000069">
    <property type="protein sequence ID" value="OAS17872.1"/>
    <property type="molecule type" value="Genomic_DNA"/>
</dbReference>